<evidence type="ECO:0000256" key="1">
    <source>
        <dbReference type="SAM" id="MobiDB-lite"/>
    </source>
</evidence>
<feature type="compositionally biased region" description="Basic and acidic residues" evidence="1">
    <location>
        <begin position="715"/>
        <end position="752"/>
    </location>
</feature>
<feature type="compositionally biased region" description="Polar residues" evidence="1">
    <location>
        <begin position="108"/>
        <end position="121"/>
    </location>
</feature>
<comment type="caution">
    <text evidence="2">The sequence shown here is derived from an EMBL/GenBank/DDBJ whole genome shotgun (WGS) entry which is preliminary data.</text>
</comment>
<keyword evidence="3" id="KW-1185">Reference proteome</keyword>
<feature type="compositionally biased region" description="Low complexity" evidence="1">
    <location>
        <begin position="67"/>
        <end position="81"/>
    </location>
</feature>
<feature type="compositionally biased region" description="Basic and acidic residues" evidence="1">
    <location>
        <begin position="1003"/>
        <end position="1014"/>
    </location>
</feature>
<organism evidence="2 3">
    <name type="scientific">Paraphoma chrysanthemicola</name>
    <dbReference type="NCBI Taxonomy" id="798071"/>
    <lineage>
        <taxon>Eukaryota</taxon>
        <taxon>Fungi</taxon>
        <taxon>Dikarya</taxon>
        <taxon>Ascomycota</taxon>
        <taxon>Pezizomycotina</taxon>
        <taxon>Dothideomycetes</taxon>
        <taxon>Pleosporomycetidae</taxon>
        <taxon>Pleosporales</taxon>
        <taxon>Pleosporineae</taxon>
        <taxon>Phaeosphaeriaceae</taxon>
        <taxon>Paraphoma</taxon>
    </lineage>
</organism>
<feature type="region of interest" description="Disordered" evidence="1">
    <location>
        <begin position="632"/>
        <end position="1048"/>
    </location>
</feature>
<protein>
    <submittedName>
        <fullName evidence="2">Uncharacterized protein</fullName>
    </submittedName>
</protein>
<feature type="compositionally biased region" description="Polar residues" evidence="1">
    <location>
        <begin position="83"/>
        <end position="92"/>
    </location>
</feature>
<gene>
    <name evidence="2" type="ORF">FB567DRAFT_305577</name>
</gene>
<feature type="compositionally biased region" description="Polar residues" evidence="1">
    <location>
        <begin position="226"/>
        <end position="235"/>
    </location>
</feature>
<reference evidence="2" key="1">
    <citation type="journal article" date="2021" name="Nat. Commun.">
        <title>Genetic determinants of endophytism in the Arabidopsis root mycobiome.</title>
        <authorList>
            <person name="Mesny F."/>
            <person name="Miyauchi S."/>
            <person name="Thiergart T."/>
            <person name="Pickel B."/>
            <person name="Atanasova L."/>
            <person name="Karlsson M."/>
            <person name="Huettel B."/>
            <person name="Barry K.W."/>
            <person name="Haridas S."/>
            <person name="Chen C."/>
            <person name="Bauer D."/>
            <person name="Andreopoulos W."/>
            <person name="Pangilinan J."/>
            <person name="LaButti K."/>
            <person name="Riley R."/>
            <person name="Lipzen A."/>
            <person name="Clum A."/>
            <person name="Drula E."/>
            <person name="Henrissat B."/>
            <person name="Kohler A."/>
            <person name="Grigoriev I.V."/>
            <person name="Martin F.M."/>
            <person name="Hacquard S."/>
        </authorList>
    </citation>
    <scope>NUCLEOTIDE SEQUENCE</scope>
    <source>
        <strain evidence="2">MPI-SDFR-AT-0120</strain>
    </source>
</reference>
<feature type="compositionally biased region" description="Pro residues" evidence="1">
    <location>
        <begin position="926"/>
        <end position="950"/>
    </location>
</feature>
<feature type="compositionally biased region" description="Basic and acidic residues" evidence="1">
    <location>
        <begin position="401"/>
        <end position="412"/>
    </location>
</feature>
<feature type="compositionally biased region" description="Basic residues" evidence="1">
    <location>
        <begin position="244"/>
        <end position="254"/>
    </location>
</feature>
<feature type="region of interest" description="Disordered" evidence="1">
    <location>
        <begin position="382"/>
        <end position="417"/>
    </location>
</feature>
<feature type="compositionally biased region" description="Low complexity" evidence="1">
    <location>
        <begin position="819"/>
        <end position="837"/>
    </location>
</feature>
<feature type="compositionally biased region" description="Pro residues" evidence="1">
    <location>
        <begin position="886"/>
        <end position="899"/>
    </location>
</feature>
<feature type="region of interest" description="Disordered" evidence="1">
    <location>
        <begin position="1"/>
        <end position="264"/>
    </location>
</feature>
<feature type="compositionally biased region" description="Polar residues" evidence="1">
    <location>
        <begin position="210"/>
        <end position="219"/>
    </location>
</feature>
<proteinExistence type="predicted"/>
<feature type="compositionally biased region" description="Basic and acidic residues" evidence="1">
    <location>
        <begin position="805"/>
        <end position="818"/>
    </location>
</feature>
<sequence length="1048" mass="115734">MPPKRRFKAIKTPTALPLKTPPRNKVSEGTKPGQVRRNSLAATSGRTSRLLPSVPFQMTTRRGAKTASAGPSSASSGSRRSSLNDVAQSQEAPSDFEDERPAKRSRTSTDSGSPQMSNGSFDNKPPMNGSQTPELLKTVPDTTSTAPKTAGKKRRASDNSSQSSKTLNPRPNGVLTRTQSDVSEQQPRRKKRKTAGTPAESADQPPELTDASTAPNSPEQLPDVDGSQSLQNVLPTNGDAPAKPGRRLPGRRRQPHPDINIETDLRRQLNLKMSYRSLAKVQKTLLEELSNRTIKNLEHDADYHKKCPEYAPLMALLQQRRNSRVDQIDAFRTYRLEQLQRVRAAEERIQKEQYINRFRDLQDDFLLQCYHQMKRIEREMKGDEANATDDEDNVLPPTYTDEPHHADEDRIGSKYASRSRAYVEADRELQDDVKRKKFDLARAAFVVADEDADDSIGDVASGFAQYAGPDRAEAIAHYNITTMADAAEELERTPTPLPEIPKVQIIPNTQAFDLMMLAELSAQQSQDLTTHHAQASNQQSQQQQEPQARIATPTIKMELTRQASPINAPVPMPMPSQAAHSSPIKATQPAVQPTEQTPHSEPNGVPEATKNATPARISTHRIMDILNNDQDVPVFRSRDPQPPVPEPSTPSRREAAPVQHDTAAQSAPRPDTVGDTSEKPVDQALMDALGGRPSEPPPTPPQTYQPWQRQSIPPPHRESEETTRRRDPLQKIRDLLDRKAREHGREPPDRSHYRSGNSFLPRVSSMQAAQDRQEVAGYDPARPSAGLYGPSPNVGSAFPQPGRRGSQDHGHWERDRRMSGSQAPQQPSQSPYSNPPQLHQGEHSRTNPSPSAHQSPYVPPAGSLPLPPKPPGPPPPVNFRFAHYDPAPPRPSYPPPSPTYPQGSHPPQLGPPQFAAGYATAYQPGYQPPPGSFQAPPPPPPGSSIAPYPPLKIHQYGGQPILPANMAPPPHSGSQMTFVGQQPQQQSAYSPTQGQPPRPQYEPQREGQPGERPPEPQQRPRRQYRSYHAPGTQFRSYQGPGEARRRGG</sequence>
<name>A0A8K0R9N8_9PLEO</name>
<evidence type="ECO:0000313" key="2">
    <source>
        <dbReference type="EMBL" id="KAH7089577.1"/>
    </source>
</evidence>
<feature type="compositionally biased region" description="Polar residues" evidence="1">
    <location>
        <begin position="589"/>
        <end position="600"/>
    </location>
</feature>
<feature type="compositionally biased region" description="Polar residues" evidence="1">
    <location>
        <begin position="158"/>
        <end position="185"/>
    </location>
</feature>
<feature type="region of interest" description="Disordered" evidence="1">
    <location>
        <begin position="525"/>
        <end position="548"/>
    </location>
</feature>
<dbReference type="OrthoDB" id="4188028at2759"/>
<accession>A0A8K0R9N8</accession>
<feature type="compositionally biased region" description="Pro residues" evidence="1">
    <location>
        <begin position="694"/>
        <end position="703"/>
    </location>
</feature>
<dbReference type="EMBL" id="JAGMVJ010000006">
    <property type="protein sequence ID" value="KAH7089577.1"/>
    <property type="molecule type" value="Genomic_DNA"/>
</dbReference>
<feature type="compositionally biased region" description="Pro residues" evidence="1">
    <location>
        <begin position="865"/>
        <end position="877"/>
    </location>
</feature>
<dbReference type="Proteomes" id="UP000813461">
    <property type="component" value="Unassembled WGS sequence"/>
</dbReference>
<evidence type="ECO:0000313" key="3">
    <source>
        <dbReference type="Proteomes" id="UP000813461"/>
    </source>
</evidence>
<feature type="compositionally biased region" description="Polar residues" evidence="1">
    <location>
        <begin position="754"/>
        <end position="770"/>
    </location>
</feature>
<feature type="compositionally biased region" description="Polar residues" evidence="1">
    <location>
        <begin position="972"/>
        <end position="992"/>
    </location>
</feature>
<dbReference type="AlphaFoldDB" id="A0A8K0R9N8"/>
<feature type="compositionally biased region" description="Low complexity" evidence="1">
    <location>
        <begin position="533"/>
        <end position="548"/>
    </location>
</feature>
<feature type="compositionally biased region" description="Polar residues" evidence="1">
    <location>
        <begin position="36"/>
        <end position="47"/>
    </location>
</feature>
<feature type="region of interest" description="Disordered" evidence="1">
    <location>
        <begin position="565"/>
        <end position="614"/>
    </location>
</feature>